<accession>A0A1I2QXL3</accession>
<protein>
    <recommendedName>
        <fullName evidence="3">DUF2785 domain-containing protein</fullName>
    </recommendedName>
</protein>
<dbReference type="InterPro" id="IPR021247">
    <property type="entry name" value="DUF2785"/>
</dbReference>
<evidence type="ECO:0008006" key="3">
    <source>
        <dbReference type="Google" id="ProtNLM"/>
    </source>
</evidence>
<dbReference type="AlphaFoldDB" id="A0A1I2QXL3"/>
<dbReference type="Proteomes" id="UP000198752">
    <property type="component" value="Unassembled WGS sequence"/>
</dbReference>
<dbReference type="Pfam" id="PF10978">
    <property type="entry name" value="DUF2785"/>
    <property type="match status" value="1"/>
</dbReference>
<dbReference type="RefSeq" id="WP_093671408.1">
    <property type="nucleotide sequence ID" value="NZ_FOOY01000008.1"/>
</dbReference>
<evidence type="ECO:0000313" key="2">
    <source>
        <dbReference type="Proteomes" id="UP000198752"/>
    </source>
</evidence>
<organism evidence="1 2">
    <name type="scientific">Sporolactobacillus nakayamae</name>
    <dbReference type="NCBI Taxonomy" id="269670"/>
    <lineage>
        <taxon>Bacteria</taxon>
        <taxon>Bacillati</taxon>
        <taxon>Bacillota</taxon>
        <taxon>Bacilli</taxon>
        <taxon>Bacillales</taxon>
        <taxon>Sporolactobacillaceae</taxon>
        <taxon>Sporolactobacillus</taxon>
    </lineage>
</organism>
<dbReference type="STRING" id="269670.SAMN02982927_01397"/>
<evidence type="ECO:0000313" key="1">
    <source>
        <dbReference type="EMBL" id="SFG33052.1"/>
    </source>
</evidence>
<proteinExistence type="predicted"/>
<sequence length="283" mass="32863">MNDIELKETLIDIKNNDFHVPEELSDFEAVKYVMRALHSTDSDLRDDLGYTILSKWLIEFKLLDGSELIMLLKQAVSEELLFNKISEGVSDHVFLRSFSALLIALILYRDNHEHFISRQKYMELLQQLNHYCELENDYRSFVEGKGWAHAPAHISDALDECAQNRFVGESECLAIWKSLLMMLRNAPTVFDAEEDERMATAVVSMITAKKITVSVLLQWLHAVTLNKPNQSVHALAFRKYLIQRVNMKHFVRCVYFRLKNAALLDQEADDALMKLERAFNPYF</sequence>
<dbReference type="OrthoDB" id="7619731at2"/>
<reference evidence="2" key="1">
    <citation type="submission" date="2016-10" db="EMBL/GenBank/DDBJ databases">
        <authorList>
            <person name="Varghese N."/>
            <person name="Submissions S."/>
        </authorList>
    </citation>
    <scope>NUCLEOTIDE SEQUENCE [LARGE SCALE GENOMIC DNA]</scope>
    <source>
        <strain evidence="2">ATCC 700379</strain>
    </source>
</reference>
<dbReference type="EMBL" id="FOOY01000008">
    <property type="protein sequence ID" value="SFG33052.1"/>
    <property type="molecule type" value="Genomic_DNA"/>
</dbReference>
<keyword evidence="2" id="KW-1185">Reference proteome</keyword>
<name>A0A1I2QXL3_9BACL</name>
<gene>
    <name evidence="1" type="ORF">SAMN02982927_01397</name>
</gene>